<feature type="transmembrane region" description="Helical" evidence="1">
    <location>
        <begin position="78"/>
        <end position="99"/>
    </location>
</feature>
<accession>A0A4Z1CBU4</accession>
<dbReference type="EMBL" id="SRPE01000002">
    <property type="protein sequence ID" value="TGN29788.1"/>
    <property type="molecule type" value="Genomic_DNA"/>
</dbReference>
<dbReference type="Pfam" id="PF12412">
    <property type="entry name" value="DUF3667"/>
    <property type="match status" value="1"/>
</dbReference>
<dbReference type="RefSeq" id="WP_135834492.1">
    <property type="nucleotide sequence ID" value="NZ_SRPE01000002.1"/>
</dbReference>
<evidence type="ECO:0000256" key="1">
    <source>
        <dbReference type="SAM" id="Phobius"/>
    </source>
</evidence>
<dbReference type="Proteomes" id="UP000297998">
    <property type="component" value="Unassembled WGS sequence"/>
</dbReference>
<comment type="caution">
    <text evidence="2">The sequence shown here is derived from an EMBL/GenBank/DDBJ whole genome shotgun (WGS) entry which is preliminary data.</text>
</comment>
<sequence>MSDKCMTCGNLITENFCGNCGQRKNKRINKTYILDELQDLYAHTNKGFYYTLKKTAINPGKTAREFIEGSRVNHYKPLMFALALSGIASFLSYQVIGLNDIFKETYRSMGFNNKFSNDIITFLASNNALLMLALLPFFAILTKIVFRKWGENYYEHVVMNSFILSFYTISSILIIYPLMYFFKNDLEIIFKITSLSFLLLPFILFFFYKNYYSTKSVKLIIWKIFLIFLLMILSYIVLIIIFSLIVGLMIVINPEFGNYFRKS</sequence>
<keyword evidence="1" id="KW-0812">Transmembrane</keyword>
<protein>
    <submittedName>
        <fullName evidence="2">DUF3667 domain-containing protein</fullName>
    </submittedName>
</protein>
<organism evidence="2 3">
    <name type="scientific">Empedobacter tilapiae</name>
    <dbReference type="NCBI Taxonomy" id="2491114"/>
    <lineage>
        <taxon>Bacteria</taxon>
        <taxon>Pseudomonadati</taxon>
        <taxon>Bacteroidota</taxon>
        <taxon>Flavobacteriia</taxon>
        <taxon>Flavobacteriales</taxon>
        <taxon>Weeksellaceae</taxon>
        <taxon>Empedobacter</taxon>
    </lineage>
</organism>
<proteinExistence type="predicted"/>
<name>A0A4Z1CBU4_9FLAO</name>
<reference evidence="2 3" key="1">
    <citation type="submission" date="2019-03" db="EMBL/GenBank/DDBJ databases">
        <title>Empedobacter tilapiae sp. nov., isolated from an intestine of Nile tilapia Oreochromis niloticus.</title>
        <authorList>
            <person name="Kim Y.-O."/>
            <person name="Yoon J.-H."/>
        </authorList>
    </citation>
    <scope>NUCLEOTIDE SEQUENCE [LARGE SCALE GENOMIC DNA]</scope>
    <source>
        <strain evidence="2 3">MRS2</strain>
    </source>
</reference>
<evidence type="ECO:0000313" key="2">
    <source>
        <dbReference type="EMBL" id="TGN29788.1"/>
    </source>
</evidence>
<feature type="transmembrane region" description="Helical" evidence="1">
    <location>
        <begin position="119"/>
        <end position="141"/>
    </location>
</feature>
<gene>
    <name evidence="2" type="ORF">E4J94_03580</name>
</gene>
<keyword evidence="1" id="KW-1133">Transmembrane helix</keyword>
<feature type="transmembrane region" description="Helical" evidence="1">
    <location>
        <begin position="162"/>
        <end position="182"/>
    </location>
</feature>
<feature type="transmembrane region" description="Helical" evidence="1">
    <location>
        <begin position="220"/>
        <end position="252"/>
    </location>
</feature>
<keyword evidence="3" id="KW-1185">Reference proteome</keyword>
<dbReference type="InterPro" id="IPR022134">
    <property type="entry name" value="DUF3667"/>
</dbReference>
<keyword evidence="1" id="KW-0472">Membrane</keyword>
<evidence type="ECO:0000313" key="3">
    <source>
        <dbReference type="Proteomes" id="UP000297998"/>
    </source>
</evidence>
<feature type="transmembrane region" description="Helical" evidence="1">
    <location>
        <begin position="188"/>
        <end position="208"/>
    </location>
</feature>
<dbReference type="AlphaFoldDB" id="A0A4Z1CBU4"/>
<dbReference type="OrthoDB" id="7446256at2"/>